<evidence type="ECO:0000256" key="2">
    <source>
        <dbReference type="ARBA" id="ARBA00022527"/>
    </source>
</evidence>
<evidence type="ECO:0000256" key="4">
    <source>
        <dbReference type="ARBA" id="ARBA00022741"/>
    </source>
</evidence>
<dbReference type="SMART" id="SM00220">
    <property type="entry name" value="S_TKc"/>
    <property type="match status" value="1"/>
</dbReference>
<feature type="compositionally biased region" description="Basic and acidic residues" evidence="9">
    <location>
        <begin position="814"/>
        <end position="829"/>
    </location>
</feature>
<feature type="compositionally biased region" description="Polar residues" evidence="9">
    <location>
        <begin position="426"/>
        <end position="443"/>
    </location>
</feature>
<proteinExistence type="predicted"/>
<dbReference type="Proteomes" id="UP001222932">
    <property type="component" value="Unassembled WGS sequence"/>
</dbReference>
<comment type="catalytic activity">
    <reaction evidence="8">
        <text>L-seryl-[protein] + ATP = O-phospho-L-seryl-[protein] + ADP + H(+)</text>
        <dbReference type="Rhea" id="RHEA:17989"/>
        <dbReference type="Rhea" id="RHEA-COMP:9863"/>
        <dbReference type="Rhea" id="RHEA-COMP:11604"/>
        <dbReference type="ChEBI" id="CHEBI:15378"/>
        <dbReference type="ChEBI" id="CHEBI:29999"/>
        <dbReference type="ChEBI" id="CHEBI:30616"/>
        <dbReference type="ChEBI" id="CHEBI:83421"/>
        <dbReference type="ChEBI" id="CHEBI:456216"/>
        <dbReference type="EC" id="2.7.11.1"/>
    </reaction>
</comment>
<keyword evidence="5" id="KW-0418">Kinase</keyword>
<dbReference type="GO" id="GO:0005524">
    <property type="term" value="F:ATP binding"/>
    <property type="evidence" value="ECO:0007669"/>
    <property type="project" value="UniProtKB-KW"/>
</dbReference>
<evidence type="ECO:0000313" key="11">
    <source>
        <dbReference type="EMBL" id="GMK56998.1"/>
    </source>
</evidence>
<name>A0AAD3TUB1_9TREE</name>
<keyword evidence="3" id="KW-0808">Transferase</keyword>
<dbReference type="Gene3D" id="1.10.510.10">
    <property type="entry name" value="Transferase(Phosphotransferase) domain 1"/>
    <property type="match status" value="1"/>
</dbReference>
<dbReference type="EC" id="2.7.11.1" evidence="1"/>
<evidence type="ECO:0000256" key="8">
    <source>
        <dbReference type="ARBA" id="ARBA00048679"/>
    </source>
</evidence>
<feature type="region of interest" description="Disordered" evidence="9">
    <location>
        <begin position="787"/>
        <end position="919"/>
    </location>
</feature>
<organism evidence="11 12">
    <name type="scientific">Cutaneotrichosporon spelunceum</name>
    <dbReference type="NCBI Taxonomy" id="1672016"/>
    <lineage>
        <taxon>Eukaryota</taxon>
        <taxon>Fungi</taxon>
        <taxon>Dikarya</taxon>
        <taxon>Basidiomycota</taxon>
        <taxon>Agaricomycotina</taxon>
        <taxon>Tremellomycetes</taxon>
        <taxon>Trichosporonales</taxon>
        <taxon>Trichosporonaceae</taxon>
        <taxon>Cutaneotrichosporon</taxon>
    </lineage>
</organism>
<dbReference type="CDD" id="cd14008">
    <property type="entry name" value="STKc_LKB1_CaMKK"/>
    <property type="match status" value="1"/>
</dbReference>
<feature type="region of interest" description="Disordered" evidence="9">
    <location>
        <begin position="84"/>
        <end position="105"/>
    </location>
</feature>
<keyword evidence="4" id="KW-0547">Nucleotide-binding</keyword>
<gene>
    <name evidence="11" type="ORF">CspeluHIS016_0308380</name>
</gene>
<feature type="compositionally biased region" description="Low complexity" evidence="9">
    <location>
        <begin position="84"/>
        <end position="102"/>
    </location>
</feature>
<reference evidence="11" key="2">
    <citation type="submission" date="2023-06" db="EMBL/GenBank/DDBJ databases">
        <authorList>
            <person name="Kobayashi Y."/>
            <person name="Kayamori A."/>
            <person name="Aoki K."/>
            <person name="Shiwa Y."/>
            <person name="Fujita N."/>
            <person name="Sugita T."/>
            <person name="Iwasaki W."/>
            <person name="Tanaka N."/>
            <person name="Takashima M."/>
        </authorList>
    </citation>
    <scope>NUCLEOTIDE SEQUENCE</scope>
    <source>
        <strain evidence="11">HIS016</strain>
    </source>
</reference>
<dbReference type="InterPro" id="IPR011009">
    <property type="entry name" value="Kinase-like_dom_sf"/>
</dbReference>
<evidence type="ECO:0000256" key="6">
    <source>
        <dbReference type="ARBA" id="ARBA00022840"/>
    </source>
</evidence>
<accession>A0AAD3TUB1</accession>
<dbReference type="AlphaFoldDB" id="A0AAD3TUB1"/>
<evidence type="ECO:0000313" key="12">
    <source>
        <dbReference type="Proteomes" id="UP001222932"/>
    </source>
</evidence>
<feature type="region of interest" description="Disordered" evidence="9">
    <location>
        <begin position="1040"/>
        <end position="1063"/>
    </location>
</feature>
<feature type="compositionally biased region" description="Low complexity" evidence="9">
    <location>
        <begin position="647"/>
        <end position="656"/>
    </location>
</feature>
<feature type="region of interest" description="Disordered" evidence="9">
    <location>
        <begin position="610"/>
        <end position="751"/>
    </location>
</feature>
<protein>
    <recommendedName>
        <fullName evidence="1">non-specific serine/threonine protein kinase</fullName>
        <ecNumber evidence="1">2.7.11.1</ecNumber>
    </recommendedName>
</protein>
<dbReference type="PANTHER" id="PTHR24343:SF330">
    <property type="entry name" value="SNF1-ACTIVATING KINASE 1"/>
    <property type="match status" value="1"/>
</dbReference>
<dbReference type="Pfam" id="PF00069">
    <property type="entry name" value="Pkinase"/>
    <property type="match status" value="2"/>
</dbReference>
<keyword evidence="6" id="KW-0067">ATP-binding</keyword>
<evidence type="ECO:0000256" key="9">
    <source>
        <dbReference type="SAM" id="MobiDB-lite"/>
    </source>
</evidence>
<evidence type="ECO:0000256" key="3">
    <source>
        <dbReference type="ARBA" id="ARBA00022679"/>
    </source>
</evidence>
<evidence type="ECO:0000256" key="1">
    <source>
        <dbReference type="ARBA" id="ARBA00012513"/>
    </source>
</evidence>
<sequence>MASQFSVPASRLSNSSIDLQHSHPVSHHRQHAYHYPHPSHSHTHGPVLTRSIPIEASTNAVREAVNTDRSRAANRLLEYDRRMSTSLPPSMPSSASASKNSSFIGTPRLMSRRSSAREGRPIMEYTEFKSRGMEEGAHSDGGSPGDEVIETAELRLDRDPGTGRKMVNQYLVLHEIGYGTHGRVRLGRDMSVDVPPDELEVDLATGSGPFYAIKIVQRNSKTKRLAGLRQQKYAARNGSPSTAMLVAENEIRKEIAIAKKLHHPNVVRMKEIIDDPESSKLYMIFEYCDGGEVQWKAAGGGPALTLAQTRLIFRDTLLGLEYLHHQGIIHRDIKPSNLLKSGDKYKISDFGCSHFSEALLSASAVGSEEQYVDDIELAKTAGSPAFFAPEMCYSDIPEEQTKDVPTFKVRPPSSTDGDHRGPESLTVLNRDTKPTPQRTFSAASSASIRKPRLPITNAIDVWALGVTLYCLLFGKTPFDAANEYLLMQVIPTARYEIPSTLGRDCLPTDGSNAEVNEVLDLLSRLLEKDATKRISVDGAKHHAFTLRGLPDAATWLASTDPHAQSFVTVTNEEVAAAVTRGRSIREKFRRGINHISRRLGFGRYRSQSITDTSDLNGEHSHSGGSASGTDLTSRRVASDNGSVPTQSSLARRLSMLSRDRSQAESPRPGLLGSHFHRERNTSPSTPTHLEESHLRLAGSSEATPRLLPSATSLDKYRMDSPTRPQPRRQSSDVTGDLRPRTGSNASSSASSVLALGRSLFRGESLSKRNSQRGVNILRDRAYTHSSEDADGNLLVGSSPSSNGALPRVPSSEFLRGRSYDELGSRRSIDTFEPSSPSSTSHSAFRPMSPERVAWPSSFRSASDRGSMPGRRGSTLSEDIRPVMEDEEVDWDGGIPDSDDDECSSDGTDGLPKGHGITSAPVDWNLSECIDALERRERQRHVRPMRTPARSLLRGSGGIDFAALRTGSQHRAPPSAYSHLSSSLRARSPLTAHDPVGGIATAPHHAYSTGANTPIALPPTPEAFADAPDDDDDGIVMASRGRRGSTLSRGNSVARRTATASSVPMHPAAGTVAQRLAF</sequence>
<dbReference type="Gene3D" id="3.30.200.20">
    <property type="entry name" value="Phosphorylase Kinase, domain 1"/>
    <property type="match status" value="1"/>
</dbReference>
<dbReference type="PROSITE" id="PS50011">
    <property type="entry name" value="PROTEIN_KINASE_DOM"/>
    <property type="match status" value="1"/>
</dbReference>
<feature type="compositionally biased region" description="Acidic residues" evidence="9">
    <location>
        <begin position="884"/>
        <end position="903"/>
    </location>
</feature>
<dbReference type="EMBL" id="BTCM01000003">
    <property type="protein sequence ID" value="GMK56998.1"/>
    <property type="molecule type" value="Genomic_DNA"/>
</dbReference>
<feature type="domain" description="Protein kinase" evidence="10">
    <location>
        <begin position="170"/>
        <end position="545"/>
    </location>
</feature>
<comment type="caution">
    <text evidence="11">The sequence shown here is derived from an EMBL/GenBank/DDBJ whole genome shotgun (WGS) entry which is preliminary data.</text>
</comment>
<dbReference type="GO" id="GO:0005737">
    <property type="term" value="C:cytoplasm"/>
    <property type="evidence" value="ECO:0007669"/>
    <property type="project" value="TreeGrafter"/>
</dbReference>
<evidence type="ECO:0000256" key="7">
    <source>
        <dbReference type="ARBA" id="ARBA00047899"/>
    </source>
</evidence>
<dbReference type="InterPro" id="IPR000719">
    <property type="entry name" value="Prot_kinase_dom"/>
</dbReference>
<feature type="compositionally biased region" description="Low complexity" evidence="9">
    <location>
        <begin position="833"/>
        <end position="842"/>
    </location>
</feature>
<reference evidence="11" key="1">
    <citation type="journal article" date="2023" name="BMC Genomics">
        <title>Chromosome-level genome assemblies of Cutaneotrichosporon spp. (Trichosporonales, Basidiomycota) reveal imbalanced evolution between nucleotide sequences and chromosome synteny.</title>
        <authorList>
            <person name="Kobayashi Y."/>
            <person name="Kayamori A."/>
            <person name="Aoki K."/>
            <person name="Shiwa Y."/>
            <person name="Matsutani M."/>
            <person name="Fujita N."/>
            <person name="Sugita T."/>
            <person name="Iwasaki W."/>
            <person name="Tanaka N."/>
            <person name="Takashima M."/>
        </authorList>
    </citation>
    <scope>NUCLEOTIDE SEQUENCE</scope>
    <source>
        <strain evidence="11">HIS016</strain>
    </source>
</reference>
<keyword evidence="12" id="KW-1185">Reference proteome</keyword>
<dbReference type="PANTHER" id="PTHR24343">
    <property type="entry name" value="SERINE/THREONINE KINASE"/>
    <property type="match status" value="1"/>
</dbReference>
<dbReference type="GO" id="GO:0004674">
    <property type="term" value="F:protein serine/threonine kinase activity"/>
    <property type="evidence" value="ECO:0007669"/>
    <property type="project" value="UniProtKB-KW"/>
</dbReference>
<keyword evidence="2" id="KW-0723">Serine/threonine-protein kinase</keyword>
<feature type="compositionally biased region" description="Basic residues" evidence="9">
    <location>
        <begin position="24"/>
        <end position="43"/>
    </location>
</feature>
<evidence type="ECO:0000259" key="10">
    <source>
        <dbReference type="PROSITE" id="PS50011"/>
    </source>
</evidence>
<feature type="region of interest" description="Disordered" evidence="9">
    <location>
        <begin position="403"/>
        <end position="443"/>
    </location>
</feature>
<dbReference type="SUPFAM" id="SSF56112">
    <property type="entry name" value="Protein kinase-like (PK-like)"/>
    <property type="match status" value="1"/>
</dbReference>
<feature type="region of interest" description="Disordered" evidence="9">
    <location>
        <begin position="22"/>
        <end position="47"/>
    </location>
</feature>
<comment type="catalytic activity">
    <reaction evidence="7">
        <text>L-threonyl-[protein] + ATP = O-phospho-L-threonyl-[protein] + ADP + H(+)</text>
        <dbReference type="Rhea" id="RHEA:46608"/>
        <dbReference type="Rhea" id="RHEA-COMP:11060"/>
        <dbReference type="Rhea" id="RHEA-COMP:11605"/>
        <dbReference type="ChEBI" id="CHEBI:15378"/>
        <dbReference type="ChEBI" id="CHEBI:30013"/>
        <dbReference type="ChEBI" id="CHEBI:30616"/>
        <dbReference type="ChEBI" id="CHEBI:61977"/>
        <dbReference type="ChEBI" id="CHEBI:456216"/>
        <dbReference type="EC" id="2.7.11.1"/>
    </reaction>
</comment>
<evidence type="ECO:0000256" key="5">
    <source>
        <dbReference type="ARBA" id="ARBA00022777"/>
    </source>
</evidence>